<feature type="region of interest" description="Disordered" evidence="1">
    <location>
        <begin position="47"/>
        <end position="73"/>
    </location>
</feature>
<feature type="signal peptide" evidence="2">
    <location>
        <begin position="1"/>
        <end position="21"/>
    </location>
</feature>
<feature type="compositionally biased region" description="Low complexity" evidence="1">
    <location>
        <begin position="103"/>
        <end position="117"/>
    </location>
</feature>
<feature type="region of interest" description="Disordered" evidence="1">
    <location>
        <begin position="100"/>
        <end position="204"/>
    </location>
</feature>
<keyword evidence="4" id="KW-1185">Reference proteome</keyword>
<dbReference type="AlphaFoldDB" id="A0A0L6VU49"/>
<accession>A0A0L6VU49</accession>
<evidence type="ECO:0000256" key="1">
    <source>
        <dbReference type="SAM" id="MobiDB-lite"/>
    </source>
</evidence>
<name>A0A0L6VU49_9BASI</name>
<evidence type="ECO:0000313" key="4">
    <source>
        <dbReference type="Proteomes" id="UP000037035"/>
    </source>
</evidence>
<dbReference type="VEuPathDB" id="FungiDB:VP01_1050g8"/>
<dbReference type="EMBL" id="LAVV01000566">
    <property type="protein sequence ID" value="KNZ64244.1"/>
    <property type="molecule type" value="Genomic_DNA"/>
</dbReference>
<dbReference type="Proteomes" id="UP000037035">
    <property type="component" value="Unassembled WGS sequence"/>
</dbReference>
<feature type="compositionally biased region" description="Low complexity" evidence="1">
    <location>
        <begin position="133"/>
        <end position="148"/>
    </location>
</feature>
<feature type="chain" id="PRO_5005568780" evidence="2">
    <location>
        <begin position="22"/>
        <end position="520"/>
    </location>
</feature>
<evidence type="ECO:0000256" key="2">
    <source>
        <dbReference type="SAM" id="SignalP"/>
    </source>
</evidence>
<reference evidence="3 4" key="1">
    <citation type="submission" date="2015-08" db="EMBL/GenBank/DDBJ databases">
        <title>Next Generation Sequencing and Analysis of the Genome of Puccinia sorghi L Schw, the Causal Agent of Maize Common Rust.</title>
        <authorList>
            <person name="Rochi L."/>
            <person name="Burguener G."/>
            <person name="Darino M."/>
            <person name="Turjanski A."/>
            <person name="Kreff E."/>
            <person name="Dieguez M.J."/>
            <person name="Sacco F."/>
        </authorList>
    </citation>
    <scope>NUCLEOTIDE SEQUENCE [LARGE SCALE GENOMIC DNA]</scope>
    <source>
        <strain evidence="3 4">RO10H11247</strain>
    </source>
</reference>
<proteinExistence type="predicted"/>
<comment type="caution">
    <text evidence="3">The sequence shown here is derived from an EMBL/GenBank/DDBJ whole genome shotgun (WGS) entry which is preliminary data.</text>
</comment>
<gene>
    <name evidence="3" type="ORF">VP01_1050g8</name>
</gene>
<evidence type="ECO:0000313" key="3">
    <source>
        <dbReference type="EMBL" id="KNZ64244.1"/>
    </source>
</evidence>
<keyword evidence="2" id="KW-0732">Signal</keyword>
<organism evidence="3 4">
    <name type="scientific">Puccinia sorghi</name>
    <dbReference type="NCBI Taxonomy" id="27349"/>
    <lineage>
        <taxon>Eukaryota</taxon>
        <taxon>Fungi</taxon>
        <taxon>Dikarya</taxon>
        <taxon>Basidiomycota</taxon>
        <taxon>Pucciniomycotina</taxon>
        <taxon>Pucciniomycetes</taxon>
        <taxon>Pucciniales</taxon>
        <taxon>Pucciniaceae</taxon>
        <taxon>Puccinia</taxon>
    </lineage>
</organism>
<dbReference type="OrthoDB" id="2501728at2759"/>
<protein>
    <submittedName>
        <fullName evidence="3">Uncharacterized protein</fullName>
    </submittedName>
</protein>
<sequence>MRIIPLVTALPFLFSSVLVAATSTSASRNVVEDISQRYSPAVRSFDLNQLPQEQDQDQEELSTGRLIRASGDSPVVEYTRHAESVGQPGHEALVCPTTSDVIQQSPSSSRPVQSADSLHAINHHPPDEQREAQQQQPSIPTSSSSFSSRGLKRPERDSTRGLTSRRRKKVALSTFYDGPSLLTKHTSDTRKAPPALTKSRTTAKAHESHNSIIISASVDKVTRISDEPAAEGKIFSLNDWQFLRMEPLKAGETDPHQKEYLRFLQECKGANSSTDTEQLAGRFKSIEREAMGEFMDRYLTQRAAGRCVYPTLNRWRHSTFPKQLLRLSDDKIKLARYNLFSEGIMRNLKQRITTRLDSFPEHRPKRRLQTFMQFVQKVTKTTHYLIIIVMAFFNEHPNDFLMVSVVKEIVAFLKQLWVQLDEGSFPDLHSTVWALKAHQLLNVDFHNAKVDRLLNHPKNQYEFCWSIVIYWLDQNPTWPSSSSIHDKPAKLGLQRAHFSEIINKLIFFSDFDHMATRVKK</sequence>